<proteinExistence type="predicted"/>
<accession>A0ABV6NUH4</accession>
<dbReference type="PANTHER" id="PTHR35339:SF4">
    <property type="entry name" value="LINALOOL DEHYDRATASE_ISOMERASE DOMAIN-CONTAINING PROTEIN"/>
    <property type="match status" value="1"/>
</dbReference>
<protein>
    <submittedName>
        <fullName evidence="2">DUF2264 domain-containing protein</fullName>
    </submittedName>
</protein>
<dbReference type="InterPro" id="IPR049349">
    <property type="entry name" value="DUF2264_N"/>
</dbReference>
<evidence type="ECO:0000313" key="2">
    <source>
        <dbReference type="EMBL" id="MFC0564079.1"/>
    </source>
</evidence>
<comment type="caution">
    <text evidence="2">The sequence shown here is derived from an EMBL/GenBank/DDBJ whole genome shotgun (WGS) entry which is preliminary data.</text>
</comment>
<keyword evidence="3" id="KW-1185">Reference proteome</keyword>
<gene>
    <name evidence="2" type="ORF">ACFFHU_07850</name>
</gene>
<dbReference type="RefSeq" id="WP_377337020.1">
    <property type="nucleotide sequence ID" value="NZ_JBHLUE010000004.1"/>
</dbReference>
<name>A0ABV6NUH4_9ACTN</name>
<feature type="domain" description="DUF2264" evidence="1">
    <location>
        <begin position="39"/>
        <end position="388"/>
    </location>
</feature>
<dbReference type="PANTHER" id="PTHR35339">
    <property type="entry name" value="LINALOOL DEHYDRATASE_ISOMERASE DOMAIN-CONTAINING PROTEIN"/>
    <property type="match status" value="1"/>
</dbReference>
<sequence length="669" mass="73146">MTALETNARLGGIERFASAFGRVTVPPEDRALSPYTGLTRAHWAAVADDLLLSVARYRSPGGARIDLPGRPSQQGVRTDGLEGFARTFLLAAFRHVGEGGRAPYDHLSPYLDGLVAGTRTVGADDDESYPVIGDIGRHGQPHVEAASIALSMQLTRADTWDRLDAGAQDRLDGWLRQAIHREPSDNNWYLFPLTIASFLESVGRADEQTGYVIERGLSLIDGWYRGEGWYSDGAADAFDHYIGWALHLYPLLHARHRGDHALEEKLTQRLREFLGTYSHMFDRNGAPLYQGRSLTYRTATLAAVAMGEVFGATPLEHGQSRRIMSANLRFFFEHDATRDGVLTLGWFGEHAPTLQRYSGPGSPYWASKGFAALMLPAEHPLWTSTEAELPGDVRDHAHTIRPVSWLIQTTASDGLARVHNHGSDHVKLFREPDAGAPDPLYARFAYSTRTGPTALHNASDNDIQVRYRDVWSVRRKIHAVTGGADWVASWHAPRFPLYAPFDASDPADGGPVLPSVRIESLTAVHGRVEVRAFRLRNVPPRLPVRLSGWAVAGDAPEDFTTHVDGAEATIHVETPDGRLTSQLLGVHGLGEATCAGAPYGTAFGRWSVMPEVRGLASGRVYVALASLTADPAPAPLAELAAVEVDGSAVAIDWLDDGTRLVLDLRQMPW</sequence>
<dbReference type="EMBL" id="JBHLUE010000004">
    <property type="protein sequence ID" value="MFC0564079.1"/>
    <property type="molecule type" value="Genomic_DNA"/>
</dbReference>
<dbReference type="Proteomes" id="UP001589894">
    <property type="component" value="Unassembled WGS sequence"/>
</dbReference>
<dbReference type="Pfam" id="PF10022">
    <property type="entry name" value="DUF2264"/>
    <property type="match status" value="1"/>
</dbReference>
<evidence type="ECO:0000313" key="3">
    <source>
        <dbReference type="Proteomes" id="UP001589894"/>
    </source>
</evidence>
<organism evidence="2 3">
    <name type="scientific">Plantactinospora siamensis</name>
    <dbReference type="NCBI Taxonomy" id="555372"/>
    <lineage>
        <taxon>Bacteria</taxon>
        <taxon>Bacillati</taxon>
        <taxon>Actinomycetota</taxon>
        <taxon>Actinomycetes</taxon>
        <taxon>Micromonosporales</taxon>
        <taxon>Micromonosporaceae</taxon>
        <taxon>Plantactinospora</taxon>
    </lineage>
</organism>
<dbReference type="InterPro" id="IPR016624">
    <property type="entry name" value="UCP014753"/>
</dbReference>
<evidence type="ECO:0000259" key="1">
    <source>
        <dbReference type="Pfam" id="PF10022"/>
    </source>
</evidence>
<reference evidence="2 3" key="1">
    <citation type="submission" date="2024-09" db="EMBL/GenBank/DDBJ databases">
        <authorList>
            <person name="Sun Q."/>
            <person name="Mori K."/>
        </authorList>
    </citation>
    <scope>NUCLEOTIDE SEQUENCE [LARGE SCALE GENOMIC DNA]</scope>
    <source>
        <strain evidence="2 3">TBRC 2205</strain>
    </source>
</reference>